<comment type="caution">
    <text evidence="1">The sequence shown here is derived from an EMBL/GenBank/DDBJ whole genome shotgun (WGS) entry which is preliminary data.</text>
</comment>
<evidence type="ECO:0000313" key="2">
    <source>
        <dbReference type="Proteomes" id="UP001144673"/>
    </source>
</evidence>
<sequence>MTTTPPTTASDDRAATPTRMTLLILEMEDVEMTEQILPADNKSQAYQHLDAAKAAFNKAAPTSVPDHQKSEFIAEAEAQASTALRLVDNDKTIQAYANIQSAKCHELQDKHNTAWYEYRAAKDQAGARWSESLEHRLMFCYRKTHPKK</sequence>
<dbReference type="KEGG" id="amus:LMH87_005009"/>
<dbReference type="EMBL" id="JAJHUN010000001">
    <property type="protein sequence ID" value="KAJ4163268.1"/>
    <property type="molecule type" value="Genomic_DNA"/>
</dbReference>
<evidence type="ECO:0000313" key="1">
    <source>
        <dbReference type="EMBL" id="KAJ4163268.1"/>
    </source>
</evidence>
<reference evidence="1" key="1">
    <citation type="journal article" date="2023" name="Access Microbiol">
        <title>De-novo genome assembly for Akanthomyces muscarius, a biocontrol agent of insect agricultural pests.</title>
        <authorList>
            <person name="Erdos Z."/>
            <person name="Studholme D.J."/>
            <person name="Raymond B."/>
            <person name="Sharma M."/>
        </authorList>
    </citation>
    <scope>NUCLEOTIDE SEQUENCE</scope>
    <source>
        <strain evidence="1">Ve6</strain>
    </source>
</reference>
<gene>
    <name evidence="1" type="ORF">LMH87_005009</name>
</gene>
<accession>A0A9W8URI7</accession>
<dbReference type="AlphaFoldDB" id="A0A9W8URI7"/>
<name>A0A9W8URI7_AKAMU</name>
<organism evidence="1 2">
    <name type="scientific">Akanthomyces muscarius</name>
    <name type="common">Entomopathogenic fungus</name>
    <name type="synonym">Lecanicillium muscarium</name>
    <dbReference type="NCBI Taxonomy" id="2231603"/>
    <lineage>
        <taxon>Eukaryota</taxon>
        <taxon>Fungi</taxon>
        <taxon>Dikarya</taxon>
        <taxon>Ascomycota</taxon>
        <taxon>Pezizomycotina</taxon>
        <taxon>Sordariomycetes</taxon>
        <taxon>Hypocreomycetidae</taxon>
        <taxon>Hypocreales</taxon>
        <taxon>Cordycipitaceae</taxon>
        <taxon>Akanthomyces</taxon>
    </lineage>
</organism>
<proteinExistence type="predicted"/>
<dbReference type="Proteomes" id="UP001144673">
    <property type="component" value="Chromosome 1"/>
</dbReference>
<dbReference type="RefSeq" id="XP_056058183.1">
    <property type="nucleotide sequence ID" value="XM_056202649.1"/>
</dbReference>
<keyword evidence="2" id="KW-1185">Reference proteome</keyword>
<dbReference type="GeneID" id="80892168"/>
<protein>
    <submittedName>
        <fullName evidence="1">Uncharacterized protein</fullName>
    </submittedName>
</protein>